<keyword evidence="5" id="KW-1185">Reference proteome</keyword>
<evidence type="ECO:0000313" key="4">
    <source>
        <dbReference type="EMBL" id="KAK8887582.1"/>
    </source>
</evidence>
<dbReference type="Pfam" id="PF00343">
    <property type="entry name" value="Phosphorylase"/>
    <property type="match status" value="2"/>
</dbReference>
<accession>A0ABR2KAS1</accession>
<dbReference type="EC" id="2.4.1.1" evidence="2"/>
<reference evidence="4 5" key="1">
    <citation type="submission" date="2024-04" db="EMBL/GenBank/DDBJ databases">
        <title>Tritrichomonas musculus Genome.</title>
        <authorList>
            <person name="Alves-Ferreira E."/>
            <person name="Grigg M."/>
            <person name="Lorenzi H."/>
            <person name="Galac M."/>
        </authorList>
    </citation>
    <scope>NUCLEOTIDE SEQUENCE [LARGE SCALE GENOMIC DNA]</scope>
    <source>
        <strain evidence="4 5">EAF2021</strain>
    </source>
</reference>
<feature type="compositionally biased region" description="Low complexity" evidence="3">
    <location>
        <begin position="633"/>
        <end position="644"/>
    </location>
</feature>
<gene>
    <name evidence="4" type="ORF">M9Y10_038632</name>
</gene>
<name>A0ABR2KAS1_9EUKA</name>
<keyword evidence="2" id="KW-0808">Transferase</keyword>
<dbReference type="EMBL" id="JAPFFF010000006">
    <property type="protein sequence ID" value="KAK8887582.1"/>
    <property type="molecule type" value="Genomic_DNA"/>
</dbReference>
<comment type="catalytic activity">
    <reaction evidence="2">
        <text>[(1-&gt;4)-alpha-D-glucosyl](n) + phosphate = [(1-&gt;4)-alpha-D-glucosyl](n-1) + alpha-D-glucose 1-phosphate</text>
        <dbReference type="Rhea" id="RHEA:41732"/>
        <dbReference type="Rhea" id="RHEA-COMP:9584"/>
        <dbReference type="Rhea" id="RHEA-COMP:9586"/>
        <dbReference type="ChEBI" id="CHEBI:15444"/>
        <dbReference type="ChEBI" id="CHEBI:43474"/>
        <dbReference type="ChEBI" id="CHEBI:58601"/>
        <dbReference type="EC" id="2.4.1.1"/>
    </reaction>
</comment>
<keyword evidence="2" id="KW-0119">Carbohydrate metabolism</keyword>
<feature type="compositionally biased region" description="Acidic residues" evidence="3">
    <location>
        <begin position="528"/>
        <end position="545"/>
    </location>
</feature>
<keyword evidence="2" id="KW-0663">Pyridoxal phosphate</keyword>
<dbReference type="PIRSF" id="PIRSF000460">
    <property type="entry name" value="Pprylas_GlgP"/>
    <property type="match status" value="1"/>
</dbReference>
<proteinExistence type="inferred from homology"/>
<dbReference type="PANTHER" id="PTHR11468">
    <property type="entry name" value="GLYCOGEN PHOSPHORYLASE"/>
    <property type="match status" value="1"/>
</dbReference>
<feature type="region of interest" description="Disordered" evidence="3">
    <location>
        <begin position="528"/>
        <end position="650"/>
    </location>
</feature>
<evidence type="ECO:0000313" key="5">
    <source>
        <dbReference type="Proteomes" id="UP001470230"/>
    </source>
</evidence>
<evidence type="ECO:0000256" key="3">
    <source>
        <dbReference type="SAM" id="MobiDB-lite"/>
    </source>
</evidence>
<evidence type="ECO:0000256" key="2">
    <source>
        <dbReference type="RuleBase" id="RU000587"/>
    </source>
</evidence>
<organism evidence="4 5">
    <name type="scientific">Tritrichomonas musculus</name>
    <dbReference type="NCBI Taxonomy" id="1915356"/>
    <lineage>
        <taxon>Eukaryota</taxon>
        <taxon>Metamonada</taxon>
        <taxon>Parabasalia</taxon>
        <taxon>Tritrichomonadida</taxon>
        <taxon>Tritrichomonadidae</taxon>
        <taxon>Tritrichomonas</taxon>
    </lineage>
</organism>
<sequence>MMKSKTSDDYYDSINKVSTNSFQFLCDFILKLIPRTSESVSKSFLDHLKYTLKHQENEINNLSAYLAASYSIRDRLIQLFNITMNYFISVKAKQLYYVSSEFLIGRFLQNSLLNLQLEDVFHQSLSQFGIDLNDIYDEEYDMGPGSSGIGRYAACLLDSLASLNYPAWGYGLFYSNGYFKQTFDEKGHQKDDEIEPFLSSIKPWRIERPSINYDINFGGKFYIETNTWVEKKTIKAIANDFLIPGYHTINTLTLRLWSSTDMNLQIDSDDEEMSCLTHKIYPDDSNDINILKKRLLQEYLLSSATIQDIINRLTHEQKGKIHELPQFAAIHLNNTQPSLMAIELLRILIDEENMDIVEAITIVNQTFSFTCQSIIPMTFERWPLPLFNELLPRHLQIIYDLNAFYLSQSSENQAEISIIEESNPKQIRMINLSIICSQCVNGVSERQTNMLNSIFNHFGQNKFLNITNGVSIRKWVHHCNRPLSELITESLDGNDLWPVFNTAKEENIYHADFDKNNYQNAIIEFEEEEEEGKVGDDNQDDDDIDNTYSSSDNSNESEYENENTTDSDDDNYIQNTKSKKIKKKKNSNKGKQKRKLENSSSDDNSTDDNLDNDNDNQKKMKGKKSTNCDSDNESMNSSSHSISKSTKKNGYEIDHIQKNIDFNKTPDMIRSLPDDSNFIERFSEIKYQNKINLSKLVESLCGIDIDPDFQLFDVQAKEFKHHHRQSLHIFSIIYRYLTLVTKSEEEKINVQPRAFIIAGKASPCSKFLKEIVLLINNVANVINDDESLHNFLRVAFIPNYNVSIAEVLVAGADVNDSISTPCMEAAATSNMKFALNGSLIVGTRDGTNIELSIEKDDESMNVFFFGYPEELLEDGREGTKTQFNEKLKYVFDAIKQDQFGPHEQYENIISTIENYDYDLISADFDDYLEAQEKVDLAYQNESNIKIENRRVAAIQIMEKLSSDRAAVEYAEKMWNIKQYPVPIKYVSDDEDEI</sequence>
<dbReference type="InterPro" id="IPR000811">
    <property type="entry name" value="Glyco_trans_35"/>
</dbReference>
<dbReference type="SUPFAM" id="SSF53756">
    <property type="entry name" value="UDP-Glycosyltransferase/glycogen phosphorylase"/>
    <property type="match status" value="2"/>
</dbReference>
<comment type="caution">
    <text evidence="4">The sequence shown here is derived from an EMBL/GenBank/DDBJ whole genome shotgun (WGS) entry which is preliminary data.</text>
</comment>
<feature type="compositionally biased region" description="Basic residues" evidence="3">
    <location>
        <begin position="577"/>
        <end position="594"/>
    </location>
</feature>
<dbReference type="Gene3D" id="3.40.50.2000">
    <property type="entry name" value="Glycogen Phosphorylase B"/>
    <property type="match status" value="2"/>
</dbReference>
<evidence type="ECO:0000256" key="1">
    <source>
        <dbReference type="ARBA" id="ARBA00006047"/>
    </source>
</evidence>
<dbReference type="Proteomes" id="UP001470230">
    <property type="component" value="Unassembled WGS sequence"/>
</dbReference>
<feature type="compositionally biased region" description="Acidic residues" evidence="3">
    <location>
        <begin position="555"/>
        <end position="571"/>
    </location>
</feature>
<comment type="cofactor">
    <cofactor evidence="2">
        <name>pyridoxal 5'-phosphate</name>
        <dbReference type="ChEBI" id="CHEBI:597326"/>
    </cofactor>
</comment>
<feature type="compositionally biased region" description="Acidic residues" evidence="3">
    <location>
        <begin position="604"/>
        <end position="614"/>
    </location>
</feature>
<keyword evidence="2" id="KW-0328">Glycosyltransferase</keyword>
<comment type="function">
    <text evidence="2">Allosteric enzyme that catalyzes the rate-limiting step in glycogen catabolism, the phosphorolytic cleavage of glycogen to produce glucose-1-phosphate, and plays a central role in maintaining cellular and organismal glucose homeostasis.</text>
</comment>
<protein>
    <recommendedName>
        <fullName evidence="2">Alpha-1,4 glucan phosphorylase</fullName>
        <ecNumber evidence="2">2.4.1.1</ecNumber>
    </recommendedName>
</protein>
<comment type="similarity">
    <text evidence="1 2">Belongs to the glycogen phosphorylase family.</text>
</comment>
<dbReference type="PANTHER" id="PTHR11468:SF3">
    <property type="entry name" value="GLYCOGEN PHOSPHORYLASE, LIVER FORM"/>
    <property type="match status" value="1"/>
</dbReference>